<evidence type="ECO:0000256" key="8">
    <source>
        <dbReference type="ARBA" id="ARBA00022670"/>
    </source>
</evidence>
<dbReference type="GO" id="GO:0005839">
    <property type="term" value="C:proteasome core complex"/>
    <property type="evidence" value="ECO:0007669"/>
    <property type="project" value="InterPro"/>
</dbReference>
<evidence type="ECO:0000313" key="16">
    <source>
        <dbReference type="Proteomes" id="UP000472261"/>
    </source>
</evidence>
<dbReference type="Proteomes" id="UP000472261">
    <property type="component" value="Unplaced"/>
</dbReference>
<evidence type="ECO:0000256" key="7">
    <source>
        <dbReference type="ARBA" id="ARBA00022490"/>
    </source>
</evidence>
<dbReference type="InterPro" id="IPR023333">
    <property type="entry name" value="Proteasome_suB-type"/>
</dbReference>
<evidence type="ECO:0000256" key="13">
    <source>
        <dbReference type="ARBA" id="ARBA00023242"/>
    </source>
</evidence>
<reference evidence="15" key="1">
    <citation type="submission" date="2025-08" db="UniProtKB">
        <authorList>
            <consortium name="Ensembl"/>
        </authorList>
    </citation>
    <scope>IDENTIFICATION</scope>
</reference>
<dbReference type="InterPro" id="IPR000243">
    <property type="entry name" value="Pept_T1A_subB"/>
</dbReference>
<dbReference type="OMA" id="HCECEGV"/>
<keyword evidence="13" id="KW-0539">Nucleus</keyword>
<dbReference type="EC" id="3.4.25.1" evidence="5"/>
<evidence type="ECO:0000256" key="6">
    <source>
        <dbReference type="ARBA" id="ARBA00016158"/>
    </source>
</evidence>
<dbReference type="Gene3D" id="3.60.20.10">
    <property type="entry name" value="Glutamine Phosphoribosylpyrophosphate, subunit 1, domain 1"/>
    <property type="match status" value="1"/>
</dbReference>
<dbReference type="Ensembl" id="ENSPCLT00000029349.1">
    <property type="protein sequence ID" value="ENSPCLP00000021236.1"/>
    <property type="gene ID" value="ENSPCLG00000018589.1"/>
</dbReference>
<organism evidence="15 16">
    <name type="scientific">Phasianus colchicus</name>
    <name type="common">Common pheasant</name>
    <dbReference type="NCBI Taxonomy" id="9054"/>
    <lineage>
        <taxon>Eukaryota</taxon>
        <taxon>Metazoa</taxon>
        <taxon>Chordata</taxon>
        <taxon>Craniata</taxon>
        <taxon>Vertebrata</taxon>
        <taxon>Euteleostomi</taxon>
        <taxon>Archelosauria</taxon>
        <taxon>Archosauria</taxon>
        <taxon>Dinosauria</taxon>
        <taxon>Saurischia</taxon>
        <taxon>Theropoda</taxon>
        <taxon>Coelurosauria</taxon>
        <taxon>Aves</taxon>
        <taxon>Neognathae</taxon>
        <taxon>Galloanserae</taxon>
        <taxon>Galliformes</taxon>
        <taxon>Phasianidae</taxon>
        <taxon>Phasianinae</taxon>
        <taxon>Phasianus</taxon>
    </lineage>
</organism>
<keyword evidence="16" id="KW-1185">Reference proteome</keyword>
<comment type="function">
    <text evidence="2">Component of the 20S core proteasome complex involved in the proteolytic degradation of most intracellular proteins. This complex plays numerous essential roles within the cell by associating with different regulatory particles. Associated with two 19S regulatory particles, forms the 26S proteasome and thus participates in the ATP-dependent degradation of ubiquitinated proteins. The 26S proteasome plays a key role in the maintenance of protein homeostasis by removing misfolded or damaged proteins that could impair cellular functions, and by removing proteins whose functions are no longer required. Associated with the PA200 or PA28, the 20S proteasome mediates ubiquitin-independent protein degradation. This type of proteolysis is required in several pathways including spermatogenesis (20S-PA200 complex) or generation of a subset of MHC class I-presented antigenic peptides (20S-PA28 complex). Within the 20S core complex, PSMB5 displays a chymotrypsin-like activity.</text>
</comment>
<evidence type="ECO:0000256" key="12">
    <source>
        <dbReference type="ARBA" id="ARBA00023145"/>
    </source>
</evidence>
<dbReference type="AlphaFoldDB" id="A0A669R224"/>
<name>A0A669R224_PHACC</name>
<proteinExistence type="predicted"/>
<dbReference type="SUPFAM" id="SSF56235">
    <property type="entry name" value="N-terminal nucleophile aminohydrolases (Ntn hydrolases)"/>
    <property type="match status" value="1"/>
</dbReference>
<keyword evidence="7" id="KW-0963">Cytoplasm</keyword>
<evidence type="ECO:0000256" key="2">
    <source>
        <dbReference type="ARBA" id="ARBA00003802"/>
    </source>
</evidence>
<evidence type="ECO:0000256" key="9">
    <source>
        <dbReference type="ARBA" id="ARBA00022698"/>
    </source>
</evidence>
<comment type="subunit">
    <text evidence="14">The 26S proteasome consists of a 20S proteasome core and two 19S regulatory subunits. The 20S proteasome core is a barrel-shaped complex made of 28 subunits that are arranged in four stacked rings. The two outer rings are each formed by seven alpha subunits, and the two inner rings are formed by seven beta subunits. The proteolytic activity is exerted by three beta-subunits PSMB5, PSMB6 and PSMB7. Directly interacts with POMP. Interacts with ABCB1 and TAP1.</text>
</comment>
<dbReference type="GO" id="GO:0004298">
    <property type="term" value="F:threonine-type endopeptidase activity"/>
    <property type="evidence" value="ECO:0007669"/>
    <property type="project" value="UniProtKB-KW"/>
</dbReference>
<evidence type="ECO:0000256" key="3">
    <source>
        <dbReference type="ARBA" id="ARBA00004123"/>
    </source>
</evidence>
<protein>
    <recommendedName>
        <fullName evidence="6">Proteasome subunit beta type-5</fullName>
        <ecNumber evidence="5">3.4.25.1</ecNumber>
    </recommendedName>
</protein>
<evidence type="ECO:0000256" key="4">
    <source>
        <dbReference type="ARBA" id="ARBA00004496"/>
    </source>
</evidence>
<evidence type="ECO:0000313" key="15">
    <source>
        <dbReference type="Ensembl" id="ENSPCLP00000021236.1"/>
    </source>
</evidence>
<dbReference type="Pfam" id="PF00227">
    <property type="entry name" value="Proteasome"/>
    <property type="match status" value="1"/>
</dbReference>
<comment type="subcellular location">
    <subcellularLocation>
        <location evidence="4">Cytoplasm</location>
    </subcellularLocation>
    <subcellularLocation>
        <location evidence="3">Nucleus</location>
    </subcellularLocation>
</comment>
<dbReference type="PRINTS" id="PR00141">
    <property type="entry name" value="PROTEASOME"/>
</dbReference>
<dbReference type="GO" id="GO:0005634">
    <property type="term" value="C:nucleus"/>
    <property type="evidence" value="ECO:0007669"/>
    <property type="project" value="UniProtKB-SubCell"/>
</dbReference>
<keyword evidence="10" id="KW-0378">Hydrolase</keyword>
<dbReference type="GO" id="GO:0051603">
    <property type="term" value="P:proteolysis involved in protein catabolic process"/>
    <property type="evidence" value="ECO:0007669"/>
    <property type="project" value="InterPro"/>
</dbReference>
<keyword evidence="11" id="KW-0647">Proteasome</keyword>
<dbReference type="GO" id="GO:0005737">
    <property type="term" value="C:cytoplasm"/>
    <property type="evidence" value="ECO:0007669"/>
    <property type="project" value="UniProtKB-SubCell"/>
</dbReference>
<dbReference type="PANTHER" id="PTHR32194">
    <property type="entry name" value="METALLOPROTEASE TLDD"/>
    <property type="match status" value="1"/>
</dbReference>
<keyword evidence="12" id="KW-0865">Zymogen</keyword>
<reference evidence="15" key="2">
    <citation type="submission" date="2025-09" db="UniProtKB">
        <authorList>
            <consortium name="Ensembl"/>
        </authorList>
    </citation>
    <scope>IDENTIFICATION</scope>
</reference>
<dbReference type="InterPro" id="IPR001353">
    <property type="entry name" value="Proteasome_sua/b"/>
</dbReference>
<evidence type="ECO:0000256" key="5">
    <source>
        <dbReference type="ARBA" id="ARBA00012039"/>
    </source>
</evidence>
<evidence type="ECO:0000256" key="11">
    <source>
        <dbReference type="ARBA" id="ARBA00022942"/>
    </source>
</evidence>
<evidence type="ECO:0000256" key="1">
    <source>
        <dbReference type="ARBA" id="ARBA00001198"/>
    </source>
</evidence>
<comment type="catalytic activity">
    <reaction evidence="1">
        <text>Cleavage of peptide bonds with very broad specificity.</text>
        <dbReference type="EC" id="3.4.25.1"/>
    </reaction>
</comment>
<keyword evidence="9" id="KW-0888">Threonine protease</keyword>
<sequence length="99" mass="10584">GGPLWGLYYVDSEGTRIPGDAFAVGSGSSYAYGVLDGARRHDMAVDEALELARRAIFQAARRDAYSGGSVTVYHVGPSGWRRVSSHDVAGLHDAYGPPW</sequence>
<dbReference type="InterPro" id="IPR029055">
    <property type="entry name" value="Ntn_hydrolases_N"/>
</dbReference>
<keyword evidence="8" id="KW-0645">Protease</keyword>
<evidence type="ECO:0000256" key="14">
    <source>
        <dbReference type="ARBA" id="ARBA00046629"/>
    </source>
</evidence>
<evidence type="ECO:0000256" key="10">
    <source>
        <dbReference type="ARBA" id="ARBA00022801"/>
    </source>
</evidence>
<dbReference type="PANTHER" id="PTHR32194:SF11">
    <property type="entry name" value="PROTEASOME SUBUNIT BETA"/>
    <property type="match status" value="1"/>
</dbReference>
<accession>A0A669R224</accession>